<dbReference type="AlphaFoldDB" id="A0A271IXU4"/>
<evidence type="ECO:0008006" key="4">
    <source>
        <dbReference type="Google" id="ProtNLM"/>
    </source>
</evidence>
<dbReference type="PANTHER" id="PTHR43028:SF5">
    <property type="entry name" value="3'(2'),5'-BISPHOSPHATE NUCLEOTIDASE 1"/>
    <property type="match status" value="1"/>
</dbReference>
<dbReference type="OrthoDB" id="9772456at2"/>
<dbReference type="GO" id="GO:0046872">
    <property type="term" value="F:metal ion binding"/>
    <property type="evidence" value="ECO:0007669"/>
    <property type="project" value="UniProtKB-KW"/>
</dbReference>
<evidence type="ECO:0000256" key="1">
    <source>
        <dbReference type="PIRSR" id="PIRSR600760-2"/>
    </source>
</evidence>
<dbReference type="GO" id="GO:0050427">
    <property type="term" value="P:3'-phosphoadenosine 5'-phosphosulfate metabolic process"/>
    <property type="evidence" value="ECO:0007669"/>
    <property type="project" value="TreeGrafter"/>
</dbReference>
<proteinExistence type="predicted"/>
<dbReference type="SUPFAM" id="SSF56655">
    <property type="entry name" value="Carbohydrate phosphatase"/>
    <property type="match status" value="1"/>
</dbReference>
<sequence length="280" mass="29006">MTDRRPGPPVELVRRLATAGGAIALAHYGHAAPLGDDALAAARAAAEAYLRDRLARLPPGVPVVSADAVQERHESAHQWWCVDPLGGSAEFLQRTGAFTVDVALIERGRPVLGVVVAPAWGRAYAAARGRGAHRVDGDGPPVPIRIRHADPRRLTVAVGSSSERPPAADLALRLYMGGVRVTSRRAGSSLPFCLVAEGAADLAPRAAQTPAWGMAAAQAILEAAGGRLTDLAGRPLAYSMSAPSAPAIVGSGDPDLDWHQYVSAPVQATSLAPPPPVWAA</sequence>
<evidence type="ECO:0000313" key="3">
    <source>
        <dbReference type="Proteomes" id="UP000216339"/>
    </source>
</evidence>
<dbReference type="GO" id="GO:0000103">
    <property type="term" value="P:sulfate assimilation"/>
    <property type="evidence" value="ECO:0007669"/>
    <property type="project" value="TreeGrafter"/>
</dbReference>
<dbReference type="Pfam" id="PF00459">
    <property type="entry name" value="Inositol_P"/>
    <property type="match status" value="1"/>
</dbReference>
<name>A0A271IXU4_9BACT</name>
<comment type="cofactor">
    <cofactor evidence="1">
        <name>Mg(2+)</name>
        <dbReference type="ChEBI" id="CHEBI:18420"/>
    </cofactor>
</comment>
<dbReference type="Proteomes" id="UP000216339">
    <property type="component" value="Unassembled WGS sequence"/>
</dbReference>
<dbReference type="Gene3D" id="3.30.540.10">
    <property type="entry name" value="Fructose-1,6-Bisphosphatase, subunit A, domain 1"/>
    <property type="match status" value="1"/>
</dbReference>
<reference evidence="2 3" key="1">
    <citation type="submission" date="2016-11" db="EMBL/GenBank/DDBJ databases">
        <title>Study of marine rhodopsin-containing bacteria.</title>
        <authorList>
            <person name="Yoshizawa S."/>
            <person name="Kumagai Y."/>
            <person name="Kogure K."/>
        </authorList>
    </citation>
    <scope>NUCLEOTIDE SEQUENCE [LARGE SCALE GENOMIC DNA]</scope>
    <source>
        <strain evidence="2 3">SAORIC-28</strain>
    </source>
</reference>
<accession>A0A271IXU4</accession>
<keyword evidence="1" id="KW-0479">Metal-binding</keyword>
<feature type="binding site" evidence="1">
    <location>
        <position position="85"/>
    </location>
    <ligand>
        <name>Mg(2+)</name>
        <dbReference type="ChEBI" id="CHEBI:18420"/>
        <label>1</label>
        <note>catalytic</note>
    </ligand>
</feature>
<feature type="binding site" evidence="1">
    <location>
        <position position="83"/>
    </location>
    <ligand>
        <name>Mg(2+)</name>
        <dbReference type="ChEBI" id="CHEBI:18420"/>
        <label>1</label>
        <note>catalytic</note>
    </ligand>
</feature>
<dbReference type="RefSeq" id="WP_095509593.1">
    <property type="nucleotide sequence ID" value="NZ_MQWD01000001.1"/>
</dbReference>
<keyword evidence="1" id="KW-0460">Magnesium</keyword>
<dbReference type="InterPro" id="IPR050725">
    <property type="entry name" value="CysQ/Inositol_MonoPase"/>
</dbReference>
<dbReference type="InterPro" id="IPR000760">
    <property type="entry name" value="Inositol_monophosphatase-like"/>
</dbReference>
<protein>
    <recommendedName>
        <fullName evidence="4">3'(2'),5'-bisphosphate nucleotidase CysQ</fullName>
    </recommendedName>
</protein>
<dbReference type="GO" id="GO:0008441">
    <property type="term" value="F:3'(2'),5'-bisphosphate nucleotidase activity"/>
    <property type="evidence" value="ECO:0007669"/>
    <property type="project" value="TreeGrafter"/>
</dbReference>
<keyword evidence="3" id="KW-1185">Reference proteome</keyword>
<gene>
    <name evidence="2" type="ORF">BSZ37_05600</name>
</gene>
<comment type="caution">
    <text evidence="2">The sequence shown here is derived from an EMBL/GenBank/DDBJ whole genome shotgun (WGS) entry which is preliminary data.</text>
</comment>
<dbReference type="PRINTS" id="PR00377">
    <property type="entry name" value="IMPHPHTASES"/>
</dbReference>
<dbReference type="Gene3D" id="3.40.190.80">
    <property type="match status" value="1"/>
</dbReference>
<evidence type="ECO:0000313" key="2">
    <source>
        <dbReference type="EMBL" id="PAP75950.1"/>
    </source>
</evidence>
<dbReference type="PANTHER" id="PTHR43028">
    <property type="entry name" value="3'(2'),5'-BISPHOSPHATE NUCLEOTIDASE 1"/>
    <property type="match status" value="1"/>
</dbReference>
<dbReference type="EMBL" id="MQWD01000001">
    <property type="protein sequence ID" value="PAP75950.1"/>
    <property type="molecule type" value="Genomic_DNA"/>
</dbReference>
<organism evidence="2 3">
    <name type="scientific">Rubrivirga marina</name>
    <dbReference type="NCBI Taxonomy" id="1196024"/>
    <lineage>
        <taxon>Bacteria</taxon>
        <taxon>Pseudomonadati</taxon>
        <taxon>Rhodothermota</taxon>
        <taxon>Rhodothermia</taxon>
        <taxon>Rhodothermales</taxon>
        <taxon>Rubricoccaceae</taxon>
        <taxon>Rubrivirga</taxon>
    </lineage>
</organism>